<dbReference type="PROSITE" id="PS51149">
    <property type="entry name" value="GLY_RADICAL_2"/>
    <property type="match status" value="1"/>
</dbReference>
<dbReference type="EMBL" id="JAHQCW010000013">
    <property type="protein sequence ID" value="MBU9736853.1"/>
    <property type="molecule type" value="Genomic_DNA"/>
</dbReference>
<dbReference type="PROSITE" id="PS00850">
    <property type="entry name" value="GLY_RADICAL_1"/>
    <property type="match status" value="1"/>
</dbReference>
<keyword evidence="2" id="KW-0456">Lyase</keyword>
<accession>A0A949NGP0</accession>
<protein>
    <submittedName>
        <fullName evidence="6">Formate C-acetyltransferase/glycerol dehydratase family glycyl radical enzyme</fullName>
    </submittedName>
</protein>
<dbReference type="EMBL" id="JAHQCW010000013">
    <property type="protein sequence ID" value="MBU9736758.1"/>
    <property type="molecule type" value="Genomic_DNA"/>
</dbReference>
<dbReference type="AlphaFoldDB" id="A0A949NGP0"/>
<dbReference type="InterPro" id="IPR001150">
    <property type="entry name" value="Gly_radical"/>
</dbReference>
<evidence type="ECO:0000313" key="8">
    <source>
        <dbReference type="Proteomes" id="UP000712157"/>
    </source>
</evidence>
<keyword evidence="8" id="KW-1185">Reference proteome</keyword>
<dbReference type="InterPro" id="IPR004184">
    <property type="entry name" value="PFL_dom"/>
</dbReference>
<reference evidence="6" key="1">
    <citation type="submission" date="2021-06" db="EMBL/GenBank/DDBJ databases">
        <title>Description of novel taxa of the family Lachnospiraceae.</title>
        <authorList>
            <person name="Chaplin A.V."/>
            <person name="Sokolova S.R."/>
            <person name="Pikina A.P."/>
            <person name="Korzhanova M."/>
            <person name="Belova V."/>
            <person name="Korostin D."/>
            <person name="Efimov B.A."/>
        </authorList>
    </citation>
    <scope>NUCLEOTIDE SEQUENCE</scope>
    <source>
        <strain evidence="6">ASD5720</strain>
    </source>
</reference>
<evidence type="ECO:0000259" key="4">
    <source>
        <dbReference type="PROSITE" id="PS51149"/>
    </source>
</evidence>
<dbReference type="Pfam" id="PF01228">
    <property type="entry name" value="Gly_radical"/>
    <property type="match status" value="1"/>
</dbReference>
<name>A0A949NGP0_9FIRM</name>
<feature type="domain" description="Glycine radical" evidence="4">
    <location>
        <begin position="680"/>
        <end position="801"/>
    </location>
</feature>
<evidence type="ECO:0000256" key="1">
    <source>
        <dbReference type="ARBA" id="ARBA00022818"/>
    </source>
</evidence>
<dbReference type="InterPro" id="IPR010098">
    <property type="entry name" value="PFL2/GDeHydtase_fam"/>
</dbReference>
<keyword evidence="1 3" id="KW-0556">Organic radical</keyword>
<dbReference type="GO" id="GO:0016829">
    <property type="term" value="F:lyase activity"/>
    <property type="evidence" value="ECO:0007669"/>
    <property type="project" value="UniProtKB-KW"/>
</dbReference>
<evidence type="ECO:0000313" key="6">
    <source>
        <dbReference type="EMBL" id="MBU9736758.1"/>
    </source>
</evidence>
<comment type="caution">
    <text evidence="6">The sequence shown here is derived from an EMBL/GenBank/DDBJ whole genome shotgun (WGS) entry which is preliminary data.</text>
</comment>
<evidence type="ECO:0000259" key="5">
    <source>
        <dbReference type="PROSITE" id="PS51554"/>
    </source>
</evidence>
<gene>
    <name evidence="6" type="ORF">KTH89_09435</name>
    <name evidence="7" type="ORF">KTH89_09910</name>
</gene>
<organism evidence="6 8">
    <name type="scientific">Diplocloster agilis</name>
    <dbReference type="NCBI Taxonomy" id="2850323"/>
    <lineage>
        <taxon>Bacteria</taxon>
        <taxon>Bacillati</taxon>
        <taxon>Bacillota</taxon>
        <taxon>Clostridia</taxon>
        <taxon>Lachnospirales</taxon>
        <taxon>Lachnospiraceae</taxon>
        <taxon>Diplocloster</taxon>
    </lineage>
</organism>
<dbReference type="Pfam" id="PF02901">
    <property type="entry name" value="PFL-like"/>
    <property type="match status" value="1"/>
</dbReference>
<dbReference type="Gene3D" id="3.20.70.20">
    <property type="match status" value="1"/>
</dbReference>
<dbReference type="Proteomes" id="UP000712157">
    <property type="component" value="Unassembled WGS sequence"/>
</dbReference>
<dbReference type="NCBIfam" id="TIGR01774">
    <property type="entry name" value="PFL2-3"/>
    <property type="match status" value="1"/>
</dbReference>
<dbReference type="GO" id="GO:0005829">
    <property type="term" value="C:cytosol"/>
    <property type="evidence" value="ECO:0007669"/>
    <property type="project" value="TreeGrafter"/>
</dbReference>
<evidence type="ECO:0000256" key="3">
    <source>
        <dbReference type="PROSITE-ProRule" id="PRU00493"/>
    </source>
</evidence>
<evidence type="ECO:0000256" key="2">
    <source>
        <dbReference type="ARBA" id="ARBA00023239"/>
    </source>
</evidence>
<dbReference type="InterPro" id="IPR051215">
    <property type="entry name" value="GRE"/>
</dbReference>
<dbReference type="RefSeq" id="WP_238721456.1">
    <property type="nucleotide sequence ID" value="NZ_JAHQCW010000013.1"/>
</dbReference>
<evidence type="ECO:0000313" key="7">
    <source>
        <dbReference type="EMBL" id="MBU9736853.1"/>
    </source>
</evidence>
<feature type="modified residue" description="Glycine radical" evidence="3">
    <location>
        <position position="776"/>
    </location>
</feature>
<dbReference type="PROSITE" id="PS51554">
    <property type="entry name" value="PFL"/>
    <property type="match status" value="1"/>
</dbReference>
<feature type="domain" description="PFL" evidence="5">
    <location>
        <begin position="14"/>
        <end position="672"/>
    </location>
</feature>
<dbReference type="PANTHER" id="PTHR43641:SF2">
    <property type="entry name" value="DEHYDRATASE YBIW-RELATED"/>
    <property type="match status" value="1"/>
</dbReference>
<dbReference type="PANTHER" id="PTHR43641">
    <property type="entry name" value="FORMATE ACETYLTRANSFERASE 3-RELATED"/>
    <property type="match status" value="1"/>
</dbReference>
<dbReference type="InterPro" id="IPR019777">
    <property type="entry name" value="Form_AcTrfase_GR_CS"/>
</dbReference>
<proteinExistence type="predicted"/>
<dbReference type="SUPFAM" id="SSF51998">
    <property type="entry name" value="PFL-like glycyl radical enzymes"/>
    <property type="match status" value="1"/>
</dbReference>
<sequence length="801" mass="90695">MDKKWLPKGLTRAERTEFLNGRMRGVKPAICVERARLVTESYRRTEGEPYILRRAKALKYLLEQMTIFIDQEELIVGNHASKPRCAPVFPEFGMFDRRELDLMPVRKVDTLQITEEDKEYLLNEIFPYWKTINTGERSKYYFDPRILEVLDSPYRVFNPLSRTRSGHGHYLPDVRMIVRFGFCRVETQIRQYMEQMDYCDPEYAEKMQFYQAALICIEGVKSFQLRFAALASKMAEQEKDDRRRRELELIAGVCSQVPYYPARNYHEAVQSYWFVMLIDYCHQNGSSISGGRIDQLFRPYYEREIQEGTLTREEAREILEALWVKHSDVIKAGTYSSVRNNGGFSTACNVVVGGLDENGENAVCDFTYVCLDAEESVFNSEPNTSIRLSSKNPDAYVKRVIEILVKKEGGKMPFFNDDLIIEALEKDGLTHEEALDYAIVGCVEPTGYGNTMGSTNAGFFNIAKCFELALFDGVCQMSGVQMGPKTGSLVDFASFDELLNAFRTQLDYFVSMLVCSLNCTEKLIGDYGPHIFSSLLLDGCLENGRDCTRGGAKYNYIGVQGVGIADVGDSLAAIKKLVYEEKRIDRRTLAEALQNDFRDQEVLRQILLNRAPKYGNDIDEADDMTAYVGRLYCDSVNCRTTVRGGRFRAGLFCLSSNTPLGRQVCALPSGRLSGTPLGDGGISPKHGMDTHGPTAAARSVAKVLHTQALNGVNYNMKFLPSVLKTEEDRQKLVDLIRTYFDLGGMHIQFNILTREKLLDAQAHPDRHRSLVLRVAGYSAFFVELDKDIQDEIISRTVHGGC</sequence>